<sequence length="843" mass="96620">MDSRLILLFLISFSQFKEFSSEQTHKLKDKKFSHDAQRLTDDINPEKIPEEFNNDDFDEELEDMSVPPFPDREKIHRKDTKDHVPTAQSSNSVDKRNEEFANLLKSIDSNKEPEEKLKIMDQDDENVQVALSKNPRSPSEVHRHKLAQLKRNSNEKDEEQPLFTIDHENTHRQNATGKFQESENEQEVLEEPDRNLQKFRDKRRFIMKFPVVTEKGRPGKHRPGQKKLKKGHNSMSNNNNKRKKFNTTKSGRRRGHQHVKKGSGGRHKPHRDNKRLFKKAAVESIFTETAAFEYTTIIDLYSMSNSTLSSEEAKVAFKRQASDVDEGISRICSPVASEHTCSTSASSTRPPPRKKKKRRKEILLESKLRMGKTTRPVPYSENEKMLMTNLRRNDILKKLKRGDYLKNLSTIPLSQGNVSTTELPANITNTEPPTTLAGQKRNIKRQADQVPNHTRYNETSRVLKNSQVKIPNDQNKLRLVKLIYKIQEQQLESIFDSSNSTPAQTSSVLTTPFLVDVVKMQSRMIKNLENIVQEKRPMPVVTNHPRELYGATNPTDKQQPSTLKIIKKEYKSPVVRENPTYNRLQQSFEQMKNLIKKKDLLQVMAEDNKEKTETNAANSFKRSGMEQELMERDLNMNTEVSSTLPPSMLELLGASMVRNADAIEMQQVGEARHEERPNYGEKQNLDAKMHKYFVENSGVNNNDLGSFQSPALNSPGELVDSSAQMLQQLAKLRRTRNSIQDSEDEEVDDSDNLEEATEDSEETEEVSNKNEEAAEVSNENEDAEEQKREADDGNLDSASTDYVENTSILADDPNAEEEDKDYEGSETQPDYDNTEDVADHDDS</sequence>
<feature type="compositionally biased region" description="Basic and acidic residues" evidence="1">
    <location>
        <begin position="70"/>
        <end position="84"/>
    </location>
</feature>
<evidence type="ECO:0000313" key="2">
    <source>
        <dbReference type="EMBL" id="GIY81433.1"/>
    </source>
</evidence>
<dbReference type="EMBL" id="BPLQ01014614">
    <property type="protein sequence ID" value="GIY81433.1"/>
    <property type="molecule type" value="Genomic_DNA"/>
</dbReference>
<proteinExistence type="predicted"/>
<feature type="compositionally biased region" description="Basic and acidic residues" evidence="1">
    <location>
        <begin position="37"/>
        <end position="50"/>
    </location>
</feature>
<feature type="region of interest" description="Disordered" evidence="1">
    <location>
        <begin position="336"/>
        <end position="360"/>
    </location>
</feature>
<feature type="region of interest" description="Disordered" evidence="1">
    <location>
        <begin position="734"/>
        <end position="843"/>
    </location>
</feature>
<feature type="compositionally biased region" description="Polar residues" evidence="1">
    <location>
        <begin position="796"/>
        <end position="808"/>
    </location>
</feature>
<evidence type="ECO:0000313" key="3">
    <source>
        <dbReference type="Proteomes" id="UP001054837"/>
    </source>
</evidence>
<feature type="compositionally biased region" description="Basic residues" evidence="1">
    <location>
        <begin position="218"/>
        <end position="232"/>
    </location>
</feature>
<feature type="compositionally biased region" description="Acidic residues" evidence="1">
    <location>
        <begin position="52"/>
        <end position="63"/>
    </location>
</feature>
<feature type="compositionally biased region" description="Basic residues" evidence="1">
    <location>
        <begin position="351"/>
        <end position="360"/>
    </location>
</feature>
<dbReference type="Proteomes" id="UP001054837">
    <property type="component" value="Unassembled WGS sequence"/>
</dbReference>
<organism evidence="2 3">
    <name type="scientific">Caerostris darwini</name>
    <dbReference type="NCBI Taxonomy" id="1538125"/>
    <lineage>
        <taxon>Eukaryota</taxon>
        <taxon>Metazoa</taxon>
        <taxon>Ecdysozoa</taxon>
        <taxon>Arthropoda</taxon>
        <taxon>Chelicerata</taxon>
        <taxon>Arachnida</taxon>
        <taxon>Araneae</taxon>
        <taxon>Araneomorphae</taxon>
        <taxon>Entelegynae</taxon>
        <taxon>Araneoidea</taxon>
        <taxon>Araneidae</taxon>
        <taxon>Caerostris</taxon>
    </lineage>
</organism>
<feature type="region of interest" description="Disordered" evidence="1">
    <location>
        <begin position="133"/>
        <end position="195"/>
    </location>
</feature>
<feature type="region of interest" description="Disordered" evidence="1">
    <location>
        <begin position="212"/>
        <end position="274"/>
    </location>
</feature>
<name>A0AAV4WGP2_9ARAC</name>
<feature type="compositionally biased region" description="Acidic residues" evidence="1">
    <location>
        <begin position="832"/>
        <end position="843"/>
    </location>
</feature>
<evidence type="ECO:0000256" key="1">
    <source>
        <dbReference type="SAM" id="MobiDB-lite"/>
    </source>
</evidence>
<protein>
    <submittedName>
        <fullName evidence="2">Uncharacterized protein</fullName>
    </submittedName>
</protein>
<comment type="caution">
    <text evidence="2">The sequence shown here is derived from an EMBL/GenBank/DDBJ whole genome shotgun (WGS) entry which is preliminary data.</text>
</comment>
<feature type="compositionally biased region" description="Basic residues" evidence="1">
    <location>
        <begin position="240"/>
        <end position="274"/>
    </location>
</feature>
<feature type="compositionally biased region" description="Acidic residues" evidence="1">
    <location>
        <begin position="741"/>
        <end position="765"/>
    </location>
</feature>
<reference evidence="2 3" key="1">
    <citation type="submission" date="2021-06" db="EMBL/GenBank/DDBJ databases">
        <title>Caerostris darwini draft genome.</title>
        <authorList>
            <person name="Kono N."/>
            <person name="Arakawa K."/>
        </authorList>
    </citation>
    <scope>NUCLEOTIDE SEQUENCE [LARGE SCALE GENOMIC DNA]</scope>
</reference>
<dbReference type="AlphaFoldDB" id="A0AAV4WGP2"/>
<feature type="compositionally biased region" description="Polar residues" evidence="1">
    <location>
        <begin position="339"/>
        <end position="348"/>
    </location>
</feature>
<gene>
    <name evidence="2" type="primary">AVEN_205106_1</name>
    <name evidence="2" type="ORF">CDAR_434131</name>
</gene>
<keyword evidence="3" id="KW-1185">Reference proteome</keyword>
<feature type="region of interest" description="Disordered" evidence="1">
    <location>
        <begin position="37"/>
        <end position="96"/>
    </location>
</feature>
<accession>A0AAV4WGP2</accession>